<comment type="caution">
    <text evidence="2">The sequence shown here is derived from an EMBL/GenBank/DDBJ whole genome shotgun (WGS) entry which is preliminary data.</text>
</comment>
<dbReference type="AlphaFoldDB" id="A0AAD9NH93"/>
<keyword evidence="1" id="KW-0175">Coiled coil</keyword>
<protein>
    <submittedName>
        <fullName evidence="2">Uncharacterized protein</fullName>
    </submittedName>
</protein>
<feature type="coiled-coil region" evidence="1">
    <location>
        <begin position="8"/>
        <end position="35"/>
    </location>
</feature>
<accession>A0AAD9NH93</accession>
<keyword evidence="3" id="KW-1185">Reference proteome</keyword>
<gene>
    <name evidence="2" type="ORF">LSH36_32g15023</name>
</gene>
<name>A0AAD9NH93_9ANNE</name>
<reference evidence="2" key="1">
    <citation type="journal article" date="2023" name="Mol. Biol. Evol.">
        <title>Third-Generation Sequencing Reveals the Adaptive Role of the Epigenome in Three Deep-Sea Polychaetes.</title>
        <authorList>
            <person name="Perez M."/>
            <person name="Aroh O."/>
            <person name="Sun Y."/>
            <person name="Lan Y."/>
            <person name="Juniper S.K."/>
            <person name="Young C.R."/>
            <person name="Angers B."/>
            <person name="Qian P.Y."/>
        </authorList>
    </citation>
    <scope>NUCLEOTIDE SEQUENCE</scope>
    <source>
        <strain evidence="2">P08H-3</strain>
    </source>
</reference>
<organism evidence="2 3">
    <name type="scientific">Paralvinella palmiformis</name>
    <dbReference type="NCBI Taxonomy" id="53620"/>
    <lineage>
        <taxon>Eukaryota</taxon>
        <taxon>Metazoa</taxon>
        <taxon>Spiralia</taxon>
        <taxon>Lophotrochozoa</taxon>
        <taxon>Annelida</taxon>
        <taxon>Polychaeta</taxon>
        <taxon>Sedentaria</taxon>
        <taxon>Canalipalpata</taxon>
        <taxon>Terebellida</taxon>
        <taxon>Terebelliformia</taxon>
        <taxon>Alvinellidae</taxon>
        <taxon>Paralvinella</taxon>
    </lineage>
</organism>
<sequence>MTSLGGKCRDLSRTLKGFESELSNLKGEVKKTRELTDKHISRVQDLVHKPSRAVTDYFLKVLKPFEQIRNTMIYGNNRHTAESKELRTILTTIKQFQNITKAVKDAKDEELILSSYKKCQKQLNGVKSLVSRELIDRMRKINELVQQLCINITHKVESGRVMATVRDGEMSYKRMQLTKDCKKLENCYLDMKSEARKMKQIIDPILDDLTPAYIAIPYIPQKGRTSNSVSSYLKHVLHDAPDDKCNIRHQLKMTVIKGKDKYAEFELDDISQLKNSSLVVVQSCMTTKTTIGREGGVVTSEFDNRTKVTIPRRALTEDKNITMQVEPLSGNQTEALKRNTPLETTGHILSINLSEPTHDRPINISLSIGFKEERRIKTNRTVIYVLIKQRNKWEKTDVMFYDKELGALQIDATCKVEGVLTLTTKKEYFEQFTQADIQRIGDAAQEMIDIDIVTFFISYNNRQRTIFVECCLKENLTAELQKVKERGFFQLSAPSPDFQLKTIRGRAQITVSLSGQLRFKRGDTVLTYERSLNTANASDIIETERMNNFKNQSELIGWVTFSVESKYAAQSVETNKDGTACVLPLLIRNNEMEINKKWWGTDIVKAARLIKKDIFVMDNLSTFLENVLKLAPIQVKQIQEDYKDRFDQLDAGIVRTLLEYPDFNDSFSRFRSKTEVMEQDSSSSEEDDIEEIIELPHTSTEPVLLVARPKTAVKSIPGPKRLSNDFTPQVKK</sequence>
<dbReference type="EMBL" id="JAODUP010000032">
    <property type="protein sequence ID" value="KAK2167094.1"/>
    <property type="molecule type" value="Genomic_DNA"/>
</dbReference>
<proteinExistence type="predicted"/>
<evidence type="ECO:0000313" key="3">
    <source>
        <dbReference type="Proteomes" id="UP001208570"/>
    </source>
</evidence>
<evidence type="ECO:0000313" key="2">
    <source>
        <dbReference type="EMBL" id="KAK2167094.1"/>
    </source>
</evidence>
<dbReference type="Proteomes" id="UP001208570">
    <property type="component" value="Unassembled WGS sequence"/>
</dbReference>
<dbReference type="Gene3D" id="2.60.220.30">
    <property type="match status" value="1"/>
</dbReference>
<evidence type="ECO:0000256" key="1">
    <source>
        <dbReference type="SAM" id="Coils"/>
    </source>
</evidence>